<evidence type="ECO:0000259" key="5">
    <source>
        <dbReference type="Pfam" id="PF00717"/>
    </source>
</evidence>
<comment type="caution">
    <text evidence="6">The sequence shown here is derived from an EMBL/GenBank/DDBJ whole genome shotgun (WGS) entry which is preliminary data.</text>
</comment>
<evidence type="ECO:0000256" key="2">
    <source>
        <dbReference type="ARBA" id="ARBA00023125"/>
    </source>
</evidence>
<dbReference type="PANTHER" id="PTHR40661:SF3">
    <property type="entry name" value="FELS-1 PROPHAGE TRANSCRIPTIONAL REGULATOR"/>
    <property type="match status" value="1"/>
</dbReference>
<feature type="region of interest" description="Disordered" evidence="4">
    <location>
        <begin position="60"/>
        <end position="81"/>
    </location>
</feature>
<keyword evidence="3" id="KW-0804">Transcription</keyword>
<keyword evidence="7" id="KW-1185">Reference proteome</keyword>
<dbReference type="CDD" id="cd06529">
    <property type="entry name" value="S24_LexA-like"/>
    <property type="match status" value="1"/>
</dbReference>
<evidence type="ECO:0000313" key="6">
    <source>
        <dbReference type="EMBL" id="MBO1362074.1"/>
    </source>
</evidence>
<dbReference type="Pfam" id="PF00717">
    <property type="entry name" value="Peptidase_S24"/>
    <property type="match status" value="1"/>
</dbReference>
<dbReference type="InterPro" id="IPR015927">
    <property type="entry name" value="Peptidase_S24_S26A/B/C"/>
</dbReference>
<evidence type="ECO:0000313" key="7">
    <source>
        <dbReference type="Proteomes" id="UP000664771"/>
    </source>
</evidence>
<accession>A0ABS3M1Q7</accession>
<evidence type="ECO:0000256" key="4">
    <source>
        <dbReference type="SAM" id="MobiDB-lite"/>
    </source>
</evidence>
<feature type="domain" description="Peptidase S24/S26A/S26B/S26C" evidence="5">
    <location>
        <begin position="156"/>
        <end position="252"/>
    </location>
</feature>
<dbReference type="InterPro" id="IPR039418">
    <property type="entry name" value="LexA-like"/>
</dbReference>
<dbReference type="PANTHER" id="PTHR40661">
    <property type="match status" value="1"/>
</dbReference>
<organism evidence="6 7">
    <name type="scientific">Acetobacter sacchari</name>
    <dbReference type="NCBI Taxonomy" id="2661687"/>
    <lineage>
        <taxon>Bacteria</taxon>
        <taxon>Pseudomonadati</taxon>
        <taxon>Pseudomonadota</taxon>
        <taxon>Alphaproteobacteria</taxon>
        <taxon>Acetobacterales</taxon>
        <taxon>Acetobacteraceae</taxon>
        <taxon>Acetobacter</taxon>
    </lineage>
</organism>
<dbReference type="EMBL" id="JAFVMF010000046">
    <property type="protein sequence ID" value="MBO1362074.1"/>
    <property type="molecule type" value="Genomic_DNA"/>
</dbReference>
<reference evidence="6 7" key="1">
    <citation type="submission" date="2021-03" db="EMBL/GenBank/DDBJ databases">
        <title>The complete genome sequence of Acetobacter sacchari TBRC 11175.</title>
        <authorList>
            <person name="Charoenyingcharoen P."/>
            <person name="Yukphan P."/>
        </authorList>
    </citation>
    <scope>NUCLEOTIDE SEQUENCE [LARGE SCALE GENOMIC DNA]</scope>
    <source>
        <strain evidence="6 7">TBRC 11175</strain>
    </source>
</reference>
<protein>
    <submittedName>
        <fullName evidence="6">Helix-turn-helix transcriptional regulator</fullName>
    </submittedName>
</protein>
<keyword evidence="2" id="KW-0238">DNA-binding</keyword>
<dbReference type="Gene3D" id="2.10.109.10">
    <property type="entry name" value="Umud Fragment, subunit A"/>
    <property type="match status" value="1"/>
</dbReference>
<dbReference type="InterPro" id="IPR036286">
    <property type="entry name" value="LexA/Signal_pep-like_sf"/>
</dbReference>
<dbReference type="RefSeq" id="WP_207884172.1">
    <property type="nucleotide sequence ID" value="NZ_JAFVMF010000046.1"/>
</dbReference>
<dbReference type="Proteomes" id="UP000664771">
    <property type="component" value="Unassembled WGS sequence"/>
</dbReference>
<proteinExistence type="predicted"/>
<dbReference type="SUPFAM" id="SSF51306">
    <property type="entry name" value="LexA/Signal peptidase"/>
    <property type="match status" value="1"/>
</dbReference>
<gene>
    <name evidence="6" type="ORF">J2D73_20030</name>
</gene>
<name>A0ABS3M1Q7_9PROT</name>
<sequence>MDFLDAPRKLLLELLADNPDHDMKSLSALLGRNAAYIQQYIQKGSPKSLDEDARDKIGSALGISPDALRPEGDAKRRPYVKASSPLARRGELVRVPLSDISSDDEASHDQAPTGARIQIPEYDVSPHAGAGAFVSGADYYEAAPPSDLWTMPKRLVSAFVEHPSNLVIIRVTGDSMEPDYMAGERVMVDMGHTIPSPPGVYVLHDGMGLVLKRVEVVFGSKDPVLLRISSINPGYGTYERELSEVHINGRVVGKWVWK</sequence>
<keyword evidence="1" id="KW-0805">Transcription regulation</keyword>
<evidence type="ECO:0000256" key="3">
    <source>
        <dbReference type="ARBA" id="ARBA00023163"/>
    </source>
</evidence>
<evidence type="ECO:0000256" key="1">
    <source>
        <dbReference type="ARBA" id="ARBA00023015"/>
    </source>
</evidence>